<organism evidence="1 2">
    <name type="scientific">Arcicella aurantiaca</name>
    <dbReference type="NCBI Taxonomy" id="591202"/>
    <lineage>
        <taxon>Bacteria</taxon>
        <taxon>Pseudomonadati</taxon>
        <taxon>Bacteroidota</taxon>
        <taxon>Cytophagia</taxon>
        <taxon>Cytophagales</taxon>
        <taxon>Flectobacillaceae</taxon>
        <taxon>Arcicella</taxon>
    </lineage>
</organism>
<gene>
    <name evidence="1" type="ORF">LV89_00465</name>
</gene>
<protein>
    <submittedName>
        <fullName evidence="1">XisI protein</fullName>
    </submittedName>
</protein>
<name>A0A316EF91_9BACT</name>
<dbReference type="InterPro" id="IPR014968">
    <property type="entry name" value="XisI"/>
</dbReference>
<dbReference type="EMBL" id="QGGO01000002">
    <property type="protein sequence ID" value="PWK28912.1"/>
    <property type="molecule type" value="Genomic_DNA"/>
</dbReference>
<dbReference type="Gene3D" id="3.30.310.110">
    <property type="entry name" value="XisI-like"/>
    <property type="match status" value="1"/>
</dbReference>
<evidence type="ECO:0000313" key="1">
    <source>
        <dbReference type="EMBL" id="PWK28912.1"/>
    </source>
</evidence>
<dbReference type="CDD" id="cd16382">
    <property type="entry name" value="XisI-like"/>
    <property type="match status" value="1"/>
</dbReference>
<accession>A0A316EF91</accession>
<evidence type="ECO:0000313" key="2">
    <source>
        <dbReference type="Proteomes" id="UP000245489"/>
    </source>
</evidence>
<reference evidence="1 2" key="1">
    <citation type="submission" date="2018-05" db="EMBL/GenBank/DDBJ databases">
        <title>Genomic Encyclopedia of Archaeal and Bacterial Type Strains, Phase II (KMG-II): from individual species to whole genera.</title>
        <authorList>
            <person name="Goeker M."/>
        </authorList>
    </citation>
    <scope>NUCLEOTIDE SEQUENCE [LARGE SCALE GENOMIC DNA]</scope>
    <source>
        <strain evidence="1 2">DSM 22214</strain>
    </source>
</reference>
<dbReference type="OrthoDB" id="961570at2"/>
<dbReference type="RefSeq" id="WP_109741247.1">
    <property type="nucleotide sequence ID" value="NZ_QGGO01000002.1"/>
</dbReference>
<proteinExistence type="predicted"/>
<sequence>MEKIETYQEILLSFLEDYAKITYANAPNLEQQILVDTKRNHFQLVSVGWQKGKFIYDVVFHFDIKNEQIWIQQNWTDLKLRQELVERGVENQDIFVGFSPLQQPLETTVQGVVAK</sequence>
<dbReference type="AlphaFoldDB" id="A0A316EF91"/>
<comment type="caution">
    <text evidence="1">The sequence shown here is derived from an EMBL/GenBank/DDBJ whole genome shotgun (WGS) entry which is preliminary data.</text>
</comment>
<dbReference type="Proteomes" id="UP000245489">
    <property type="component" value="Unassembled WGS sequence"/>
</dbReference>
<keyword evidence="2" id="KW-1185">Reference proteome</keyword>
<dbReference type="SUPFAM" id="SSF143847">
    <property type="entry name" value="XisI-like"/>
    <property type="match status" value="1"/>
</dbReference>
<dbReference type="InterPro" id="IPR035943">
    <property type="entry name" value="XisI-like_sf"/>
</dbReference>
<dbReference type="Pfam" id="PF08869">
    <property type="entry name" value="XisI"/>
    <property type="match status" value="1"/>
</dbReference>